<evidence type="ECO:0000256" key="1">
    <source>
        <dbReference type="ARBA" id="ARBA00022679"/>
    </source>
</evidence>
<organism evidence="3 4">
    <name type="scientific">Candidatus Beckwithbacteria bacterium CG10_big_fil_rev_8_21_14_0_10_34_10</name>
    <dbReference type="NCBI Taxonomy" id="1974495"/>
    <lineage>
        <taxon>Bacteria</taxon>
        <taxon>Candidatus Beckwithiibacteriota</taxon>
    </lineage>
</organism>
<accession>A0A2H0WA15</accession>
<dbReference type="PANTHER" id="PTHR46401">
    <property type="entry name" value="GLYCOSYLTRANSFERASE WBBK-RELATED"/>
    <property type="match status" value="1"/>
</dbReference>
<comment type="caution">
    <text evidence="3">The sequence shown here is derived from an EMBL/GenBank/DDBJ whole genome shotgun (WGS) entry which is preliminary data.</text>
</comment>
<dbReference type="Gene3D" id="3.40.50.2000">
    <property type="entry name" value="Glycogen Phosphorylase B"/>
    <property type="match status" value="1"/>
</dbReference>
<dbReference type="Pfam" id="PF00534">
    <property type="entry name" value="Glycos_transf_1"/>
    <property type="match status" value="1"/>
</dbReference>
<evidence type="ECO:0000259" key="2">
    <source>
        <dbReference type="Pfam" id="PF00534"/>
    </source>
</evidence>
<sequence>MLKNQLIIIPIFLPKGFPADFEEQTAKFLSNKNKVIILRLWQGTTIFKLLTNKKKFSQFTKKVKTLNKNLVYFPIIHLLPFQRVSLIAKINYQLVYFQIKLISKLIGKKPILWIFYPNFKNLVGKLGEKLAIYDCVDFHSSPHPKIDKNKKNKEKKLLKKVDIVFTISPVLKKIKAKFHPKVFSVPQGVTNTNLFLKTPKSLLPEEFKKIPAPRIVFTGNINHRLDFKLIKKLTSNNPSWSFIFIGSSLLDNNLEKTIPIKKTLEKLKQKKNIYFITQKNKKELIGFLDHLDIGIIPYNMKNEAARFCHPMKTFEFFARGKPLISTPIEALKPLKPFIKIANNAKAFEKEIKIILKNGWPEKYKRKQKKITLDNSPNNKFKKIDQILKKEFPYKFND</sequence>
<evidence type="ECO:0000313" key="4">
    <source>
        <dbReference type="Proteomes" id="UP000230093"/>
    </source>
</evidence>
<dbReference type="GO" id="GO:0009103">
    <property type="term" value="P:lipopolysaccharide biosynthetic process"/>
    <property type="evidence" value="ECO:0007669"/>
    <property type="project" value="TreeGrafter"/>
</dbReference>
<feature type="domain" description="Glycosyl transferase family 1" evidence="2">
    <location>
        <begin position="227"/>
        <end position="365"/>
    </location>
</feature>
<reference evidence="4" key="1">
    <citation type="submission" date="2017-09" db="EMBL/GenBank/DDBJ databases">
        <title>Depth-based differentiation of microbial function through sediment-hosted aquifers and enrichment of novel symbionts in the deep terrestrial subsurface.</title>
        <authorList>
            <person name="Probst A.J."/>
            <person name="Ladd B."/>
            <person name="Jarett J.K."/>
            <person name="Geller-Mcgrath D.E."/>
            <person name="Sieber C.M.K."/>
            <person name="Emerson J.B."/>
            <person name="Anantharaman K."/>
            <person name="Thomas B.C."/>
            <person name="Malmstrom R."/>
            <person name="Stieglmeier M."/>
            <person name="Klingl A."/>
            <person name="Woyke T."/>
            <person name="Ryan C.M."/>
            <person name="Banfield J.F."/>
        </authorList>
    </citation>
    <scope>NUCLEOTIDE SEQUENCE [LARGE SCALE GENOMIC DNA]</scope>
</reference>
<dbReference type="GO" id="GO:0016757">
    <property type="term" value="F:glycosyltransferase activity"/>
    <property type="evidence" value="ECO:0007669"/>
    <property type="project" value="InterPro"/>
</dbReference>
<proteinExistence type="predicted"/>
<name>A0A2H0WA15_9BACT</name>
<dbReference type="PANTHER" id="PTHR46401:SF2">
    <property type="entry name" value="GLYCOSYLTRANSFERASE WBBK-RELATED"/>
    <property type="match status" value="1"/>
</dbReference>
<dbReference type="Proteomes" id="UP000230093">
    <property type="component" value="Unassembled WGS sequence"/>
</dbReference>
<dbReference type="AlphaFoldDB" id="A0A2H0WA15"/>
<dbReference type="SUPFAM" id="SSF53756">
    <property type="entry name" value="UDP-Glycosyltransferase/glycogen phosphorylase"/>
    <property type="match status" value="1"/>
</dbReference>
<keyword evidence="1" id="KW-0808">Transferase</keyword>
<dbReference type="EMBL" id="PEZT01000008">
    <property type="protein sequence ID" value="PIS09493.1"/>
    <property type="molecule type" value="Genomic_DNA"/>
</dbReference>
<gene>
    <name evidence="3" type="ORF">COT75_01330</name>
</gene>
<protein>
    <recommendedName>
        <fullName evidence="2">Glycosyl transferase family 1 domain-containing protein</fullName>
    </recommendedName>
</protein>
<dbReference type="InterPro" id="IPR001296">
    <property type="entry name" value="Glyco_trans_1"/>
</dbReference>
<evidence type="ECO:0000313" key="3">
    <source>
        <dbReference type="EMBL" id="PIS09493.1"/>
    </source>
</evidence>